<gene>
    <name evidence="3" type="ORF">SAMN04487783_0727</name>
</gene>
<feature type="domain" description="EAL" evidence="2">
    <location>
        <begin position="1"/>
        <end position="98"/>
    </location>
</feature>
<accession>A0AA94HL36</accession>
<dbReference type="PROSITE" id="PS50883">
    <property type="entry name" value="EAL"/>
    <property type="match status" value="1"/>
</dbReference>
<dbReference type="InterPro" id="IPR001633">
    <property type="entry name" value="EAL_dom"/>
</dbReference>
<evidence type="ECO:0000256" key="1">
    <source>
        <dbReference type="SAM" id="MobiDB-lite"/>
    </source>
</evidence>
<dbReference type="EMBL" id="FOZN01000001">
    <property type="protein sequence ID" value="SFS03237.1"/>
    <property type="molecule type" value="Genomic_DNA"/>
</dbReference>
<dbReference type="RefSeq" id="WP_092915902.1">
    <property type="nucleotide sequence ID" value="NZ_FOZN01000001.1"/>
</dbReference>
<dbReference type="Pfam" id="PF06013">
    <property type="entry name" value="WXG100"/>
    <property type="match status" value="1"/>
</dbReference>
<evidence type="ECO:0000313" key="4">
    <source>
        <dbReference type="Proteomes" id="UP000198506"/>
    </source>
</evidence>
<dbReference type="Gene3D" id="1.10.287.1060">
    <property type="entry name" value="ESAT-6-like"/>
    <property type="match status" value="1"/>
</dbReference>
<dbReference type="SUPFAM" id="SSF140453">
    <property type="entry name" value="EsxAB dimer-like"/>
    <property type="match status" value="1"/>
</dbReference>
<dbReference type="InterPro" id="IPR036689">
    <property type="entry name" value="ESAT-6-like_sf"/>
</dbReference>
<name>A0AA94HL36_9MICO</name>
<feature type="region of interest" description="Disordered" evidence="1">
    <location>
        <begin position="1"/>
        <end position="23"/>
    </location>
</feature>
<organism evidence="3 4">
    <name type="scientific">Agrococcus baldri</name>
    <dbReference type="NCBI Taxonomy" id="153730"/>
    <lineage>
        <taxon>Bacteria</taxon>
        <taxon>Bacillati</taxon>
        <taxon>Actinomycetota</taxon>
        <taxon>Actinomycetes</taxon>
        <taxon>Micrococcales</taxon>
        <taxon>Microbacteriaceae</taxon>
        <taxon>Agrococcus</taxon>
    </lineage>
</organism>
<dbReference type="Proteomes" id="UP000198506">
    <property type="component" value="Unassembled WGS sequence"/>
</dbReference>
<comment type="caution">
    <text evidence="3">The sequence shown here is derived from an EMBL/GenBank/DDBJ whole genome shotgun (WGS) entry which is preliminary data.</text>
</comment>
<sequence>MVDFGASYDDMESTASNLDTGKTDIDDLLDKLQGYVDELVEDGFKTQQASGAYKDSYTDMTEGMKEAAKGVEGMAQALRDMSQMIQDTDEGAAASITG</sequence>
<keyword evidence="4" id="KW-1185">Reference proteome</keyword>
<protein>
    <submittedName>
        <fullName evidence="3">WXG100 family type VII secretion target</fullName>
    </submittedName>
</protein>
<dbReference type="InterPro" id="IPR010310">
    <property type="entry name" value="T7SS_ESAT-6-like"/>
</dbReference>
<dbReference type="AlphaFoldDB" id="A0AA94HL36"/>
<evidence type="ECO:0000259" key="2">
    <source>
        <dbReference type="PROSITE" id="PS50883"/>
    </source>
</evidence>
<reference evidence="3 4" key="1">
    <citation type="submission" date="2016-10" db="EMBL/GenBank/DDBJ databases">
        <authorList>
            <person name="Varghese N."/>
            <person name="Submissions S."/>
        </authorList>
    </citation>
    <scope>NUCLEOTIDE SEQUENCE [LARGE SCALE GENOMIC DNA]</scope>
    <source>
        <strain evidence="3 4">IAM 15147</strain>
    </source>
</reference>
<evidence type="ECO:0000313" key="3">
    <source>
        <dbReference type="EMBL" id="SFS03237.1"/>
    </source>
</evidence>
<proteinExistence type="predicted"/>